<feature type="region of interest" description="Disordered" evidence="1">
    <location>
        <begin position="1"/>
        <end position="31"/>
    </location>
</feature>
<sequence>MQVSISQTEWPEITLGRPAPPPERQSQAVSKPSPEILRLKTKILENYSGSILTHLKPADCLRSDLFGGFRFLSPRTNWIREEGITEREEKLLRLFFEELLEELEGHEIWDGELFSLCSAFLLCEERLQDYGKLLDSFPTGLPEAKDGRTLLFFLGLSGDTHAELSEGTEEKVRLVSAHKTSGLSEEQKFRLFDLVVSGKEPTLLGLAYHYFRSNPSGLRSVTVLDAMLSRRLQEFELGEVDSFLKDYETRHSIRDRFFLLKRSISKELLKDWILEEKRRNGREELSESLRETVSGTGDEPLFERYKILKEQGLVHTLRPFELLLLWNSTAASELEAGLVDLERLYPDSYLTHRAIAVREFKERKFEAFLDRLVRTGRFQYSSEMLYLKAVTLLEMGMAEEGTKLLESLVYKFPDSDFLRLALERYRKKSG</sequence>
<dbReference type="OrthoDB" id="314679at2"/>
<dbReference type="Proteomes" id="UP000298458">
    <property type="component" value="Unassembled WGS sequence"/>
</dbReference>
<protein>
    <recommendedName>
        <fullName evidence="4">Tetratricopeptide repeat protein</fullName>
    </recommendedName>
</protein>
<comment type="caution">
    <text evidence="2">The sequence shown here is derived from an EMBL/GenBank/DDBJ whole genome shotgun (WGS) entry which is preliminary data.</text>
</comment>
<dbReference type="RefSeq" id="WP_135766411.1">
    <property type="nucleotide sequence ID" value="NZ_RQET01000001.1"/>
</dbReference>
<evidence type="ECO:0000256" key="1">
    <source>
        <dbReference type="SAM" id="MobiDB-lite"/>
    </source>
</evidence>
<gene>
    <name evidence="2" type="ORF">EHO60_01625</name>
</gene>
<accession>A0A4R9GK46</accession>
<dbReference type="EMBL" id="RQET01000001">
    <property type="protein sequence ID" value="TGK14070.1"/>
    <property type="molecule type" value="Genomic_DNA"/>
</dbReference>
<name>A0A4R9GK46_9LEPT</name>
<organism evidence="2 3">
    <name type="scientific">Leptospira fletcheri</name>
    <dbReference type="NCBI Taxonomy" id="2484981"/>
    <lineage>
        <taxon>Bacteria</taxon>
        <taxon>Pseudomonadati</taxon>
        <taxon>Spirochaetota</taxon>
        <taxon>Spirochaetia</taxon>
        <taxon>Leptospirales</taxon>
        <taxon>Leptospiraceae</taxon>
        <taxon>Leptospira</taxon>
    </lineage>
</organism>
<evidence type="ECO:0000313" key="3">
    <source>
        <dbReference type="Proteomes" id="UP000298458"/>
    </source>
</evidence>
<evidence type="ECO:0000313" key="2">
    <source>
        <dbReference type="EMBL" id="TGK14070.1"/>
    </source>
</evidence>
<dbReference type="AlphaFoldDB" id="A0A4R9GK46"/>
<reference evidence="2" key="1">
    <citation type="journal article" date="2019" name="PLoS Negl. Trop. Dis.">
        <title>Revisiting the worldwide diversity of Leptospira species in the environment.</title>
        <authorList>
            <person name="Vincent A.T."/>
            <person name="Schiettekatte O."/>
            <person name="Bourhy P."/>
            <person name="Veyrier F.J."/>
            <person name="Picardeau M."/>
        </authorList>
    </citation>
    <scope>NUCLEOTIDE SEQUENCE [LARGE SCALE GENOMIC DNA]</scope>
    <source>
        <strain evidence="2">SSW15</strain>
    </source>
</reference>
<evidence type="ECO:0008006" key="4">
    <source>
        <dbReference type="Google" id="ProtNLM"/>
    </source>
</evidence>
<proteinExistence type="predicted"/>
<keyword evidence="3" id="KW-1185">Reference proteome</keyword>